<dbReference type="Proteomes" id="UP000683139">
    <property type="component" value="Unassembled WGS sequence"/>
</dbReference>
<evidence type="ECO:0008006" key="5">
    <source>
        <dbReference type="Google" id="ProtNLM"/>
    </source>
</evidence>
<evidence type="ECO:0000256" key="1">
    <source>
        <dbReference type="SAM" id="MobiDB-lite"/>
    </source>
</evidence>
<protein>
    <recommendedName>
        <fullName evidence="5">Transmembrane protein</fullName>
    </recommendedName>
</protein>
<dbReference type="EMBL" id="BOSE01000002">
    <property type="protein sequence ID" value="GIP15973.1"/>
    <property type="molecule type" value="Genomic_DNA"/>
</dbReference>
<sequence>MRLAKSPVAPNNTKVVASIFIFPSCSYILTYFAINKVQKTGFQDQEDGTILESEERSVGNKLREHRSFR</sequence>
<keyword evidence="2" id="KW-1133">Transmembrane helix</keyword>
<dbReference type="AlphaFoldDB" id="A0A919YLA6"/>
<feature type="transmembrane region" description="Helical" evidence="2">
    <location>
        <begin position="15"/>
        <end position="34"/>
    </location>
</feature>
<evidence type="ECO:0000256" key="2">
    <source>
        <dbReference type="SAM" id="Phobius"/>
    </source>
</evidence>
<keyword evidence="2" id="KW-0472">Membrane</keyword>
<reference evidence="3" key="1">
    <citation type="submission" date="2021-03" db="EMBL/GenBank/DDBJ databases">
        <title>Antimicrobial resistance genes in bacteria isolated from Japanese honey, and their potential for conferring macrolide and lincosamide resistance in the American foulbrood pathogen Paenibacillus larvae.</title>
        <authorList>
            <person name="Okamoto M."/>
            <person name="Kumagai M."/>
            <person name="Kanamori H."/>
            <person name="Takamatsu D."/>
        </authorList>
    </citation>
    <scope>NUCLEOTIDE SEQUENCE</scope>
    <source>
        <strain evidence="3">J40TS1</strain>
    </source>
</reference>
<feature type="compositionally biased region" description="Basic and acidic residues" evidence="1">
    <location>
        <begin position="53"/>
        <end position="69"/>
    </location>
</feature>
<gene>
    <name evidence="3" type="ORF">J40TS1_16150</name>
</gene>
<keyword evidence="4" id="KW-1185">Reference proteome</keyword>
<evidence type="ECO:0000313" key="4">
    <source>
        <dbReference type="Proteomes" id="UP000683139"/>
    </source>
</evidence>
<name>A0A919YLA6_9BACL</name>
<accession>A0A919YLA6</accession>
<evidence type="ECO:0000313" key="3">
    <source>
        <dbReference type="EMBL" id="GIP15973.1"/>
    </source>
</evidence>
<organism evidence="3 4">
    <name type="scientific">Paenibacillus montaniterrae</name>
    <dbReference type="NCBI Taxonomy" id="429341"/>
    <lineage>
        <taxon>Bacteria</taxon>
        <taxon>Bacillati</taxon>
        <taxon>Bacillota</taxon>
        <taxon>Bacilli</taxon>
        <taxon>Bacillales</taxon>
        <taxon>Paenibacillaceae</taxon>
        <taxon>Paenibacillus</taxon>
    </lineage>
</organism>
<comment type="caution">
    <text evidence="3">The sequence shown here is derived from an EMBL/GenBank/DDBJ whole genome shotgun (WGS) entry which is preliminary data.</text>
</comment>
<proteinExistence type="predicted"/>
<keyword evidence="2" id="KW-0812">Transmembrane</keyword>
<feature type="region of interest" description="Disordered" evidence="1">
    <location>
        <begin position="45"/>
        <end position="69"/>
    </location>
</feature>